<proteinExistence type="predicted"/>
<dbReference type="Gramene" id="PVH65972">
    <property type="protein sequence ID" value="PVH65972"/>
    <property type="gene ID" value="PAHAL_1G115300"/>
</dbReference>
<feature type="domain" description="Reverse transcriptase zinc-binding" evidence="1">
    <location>
        <begin position="2"/>
        <end position="40"/>
    </location>
</feature>
<dbReference type="EMBL" id="CM008046">
    <property type="protein sequence ID" value="PVH65972.1"/>
    <property type="molecule type" value="Genomic_DNA"/>
</dbReference>
<dbReference type="Proteomes" id="UP000243499">
    <property type="component" value="Chromosome 1"/>
</dbReference>
<name>A0A2T8KV03_9POAL</name>
<evidence type="ECO:0000313" key="2">
    <source>
        <dbReference type="EMBL" id="PVH65972.1"/>
    </source>
</evidence>
<dbReference type="Pfam" id="PF13966">
    <property type="entry name" value="zf-RVT"/>
    <property type="match status" value="1"/>
</dbReference>
<gene>
    <name evidence="2" type="ORF">PAHAL_1G115300</name>
</gene>
<protein>
    <recommendedName>
        <fullName evidence="1">Reverse transcriptase zinc-binding domain-containing protein</fullName>
    </recommendedName>
</protein>
<evidence type="ECO:0000259" key="1">
    <source>
        <dbReference type="Pfam" id="PF13966"/>
    </source>
</evidence>
<organism evidence="2">
    <name type="scientific">Panicum hallii</name>
    <dbReference type="NCBI Taxonomy" id="206008"/>
    <lineage>
        <taxon>Eukaryota</taxon>
        <taxon>Viridiplantae</taxon>
        <taxon>Streptophyta</taxon>
        <taxon>Embryophyta</taxon>
        <taxon>Tracheophyta</taxon>
        <taxon>Spermatophyta</taxon>
        <taxon>Magnoliopsida</taxon>
        <taxon>Liliopsida</taxon>
        <taxon>Poales</taxon>
        <taxon>Poaceae</taxon>
        <taxon>PACMAD clade</taxon>
        <taxon>Panicoideae</taxon>
        <taxon>Panicodae</taxon>
        <taxon>Paniceae</taxon>
        <taxon>Panicinae</taxon>
        <taxon>Panicum</taxon>
        <taxon>Panicum sect. Panicum</taxon>
    </lineage>
</organism>
<sequence>MTVDNLLKRNISKPLQCQFCTEFESSPHLFFECIVARNAWHYVDVRTDVKIRSYEDMACKWPCGGNYEIVNCISAGVCWGIWLTRNDMVFNRQIWRSIKTVLGAIWRCIITWKPMLKDQVAAGVDLWCSYLEGAITSPLAIKAA</sequence>
<accession>A0A2T8KV03</accession>
<reference evidence="2" key="1">
    <citation type="submission" date="2018-04" db="EMBL/GenBank/DDBJ databases">
        <title>WGS assembly of Panicum hallii.</title>
        <authorList>
            <person name="Lovell J."/>
            <person name="Jenkins J."/>
            <person name="Lowry D."/>
            <person name="Mamidi S."/>
            <person name="Sreedasyam A."/>
            <person name="Weng X."/>
            <person name="Barry K."/>
            <person name="Bonette J."/>
            <person name="Campitelli B."/>
            <person name="Daum C."/>
            <person name="Gordon S."/>
            <person name="Gould B."/>
            <person name="Lipzen A."/>
            <person name="Macqueen A."/>
            <person name="Palacio-Mejia J."/>
            <person name="Plott C."/>
            <person name="Shakirov E."/>
            <person name="Shu S."/>
            <person name="Yoshinaga Y."/>
            <person name="Zane M."/>
            <person name="Rokhsar D."/>
            <person name="Grimwood J."/>
            <person name="Schmutz J."/>
            <person name="Juenger T."/>
        </authorList>
    </citation>
    <scope>NUCLEOTIDE SEQUENCE [LARGE SCALE GENOMIC DNA]</scope>
    <source>
        <strain evidence="2">FIL2</strain>
    </source>
</reference>
<dbReference type="InterPro" id="IPR026960">
    <property type="entry name" value="RVT-Znf"/>
</dbReference>
<dbReference type="AlphaFoldDB" id="A0A2T8KV03"/>